<gene>
    <name evidence="1" type="ORF">EVJ48_10420</name>
</gene>
<proteinExistence type="predicted"/>
<organism evidence="1 2">
    <name type="scientific">Candidatus Acidulodesulfobacterium acidiphilum</name>
    <dbReference type="NCBI Taxonomy" id="2597224"/>
    <lineage>
        <taxon>Bacteria</taxon>
        <taxon>Deltaproteobacteria</taxon>
        <taxon>Candidatus Acidulodesulfobacterales</taxon>
        <taxon>Candidatus Acidulodesulfobacterium</taxon>
    </lineage>
</organism>
<sequence length="96" mass="11274">MNIDNIMIGLKKRIKSYILSFKPKIIDGKTFKCHIYYIAFYGKIQKVKQRYDISKTKMIEAVSRAVQLAMAELMDKNIYIRTKSCHDMLFLNTACK</sequence>
<dbReference type="EMBL" id="SHMQ01000070">
    <property type="protein sequence ID" value="RZV36406.1"/>
    <property type="molecule type" value="Genomic_DNA"/>
</dbReference>
<name>A0A520X5H6_9DELT</name>
<dbReference type="AlphaFoldDB" id="A0A520X5H6"/>
<accession>A0A520X5H6</accession>
<comment type="caution">
    <text evidence="1">The sequence shown here is derived from an EMBL/GenBank/DDBJ whole genome shotgun (WGS) entry which is preliminary data.</text>
</comment>
<reference evidence="1 2" key="1">
    <citation type="submission" date="2019-01" db="EMBL/GenBank/DDBJ databases">
        <title>Insights into ecological role of a new deltaproteobacterial order Candidatus Sinidesulfobacterales (Sva0485) by metagenomics and metatranscriptomics.</title>
        <authorList>
            <person name="Tan S."/>
            <person name="Liu J."/>
            <person name="Fang Y."/>
            <person name="Hedlund B."/>
            <person name="Lian Z.-H."/>
            <person name="Huang L.-Y."/>
            <person name="Li J.-T."/>
            <person name="Huang L.-N."/>
            <person name="Li W.-J."/>
            <person name="Jiang H.-C."/>
            <person name="Dong H.-L."/>
            <person name="Shu W.-S."/>
        </authorList>
    </citation>
    <scope>NUCLEOTIDE SEQUENCE [LARGE SCALE GENOMIC DNA]</scope>
    <source>
        <strain evidence="1">AP4</strain>
    </source>
</reference>
<dbReference type="Proteomes" id="UP000322454">
    <property type="component" value="Unassembled WGS sequence"/>
</dbReference>
<evidence type="ECO:0000313" key="2">
    <source>
        <dbReference type="Proteomes" id="UP000322454"/>
    </source>
</evidence>
<evidence type="ECO:0000313" key="1">
    <source>
        <dbReference type="EMBL" id="RZV36406.1"/>
    </source>
</evidence>
<protein>
    <submittedName>
        <fullName evidence="1">Uncharacterized protein</fullName>
    </submittedName>
</protein>